<gene>
    <name evidence="1" type="ORF">OMW55_07130</name>
</gene>
<dbReference type="EMBL" id="JAPDOB010000001">
    <property type="protein sequence ID" value="MCW3797574.1"/>
    <property type="molecule type" value="Genomic_DNA"/>
</dbReference>
<dbReference type="RefSeq" id="WP_264881870.1">
    <property type="nucleotide sequence ID" value="NZ_JAPDOB010000001.1"/>
</dbReference>
<name>A0ABT3JEU1_9SPHN</name>
<proteinExistence type="predicted"/>
<evidence type="ECO:0000313" key="2">
    <source>
        <dbReference type="Proteomes" id="UP001526246"/>
    </source>
</evidence>
<reference evidence="1 2" key="1">
    <citation type="submission" date="2022-10" db="EMBL/GenBank/DDBJ databases">
        <title>Sphingomonas sp.</title>
        <authorList>
            <person name="Jin C."/>
        </authorList>
    </citation>
    <scope>NUCLEOTIDE SEQUENCE [LARGE SCALE GENOMIC DNA]</scope>
    <source>
        <strain evidence="1 2">BN140010</strain>
    </source>
</reference>
<dbReference type="Pfam" id="PF20181">
    <property type="entry name" value="DUF6544"/>
    <property type="match status" value="1"/>
</dbReference>
<dbReference type="Proteomes" id="UP001526246">
    <property type="component" value="Unassembled WGS sequence"/>
</dbReference>
<organism evidence="1 2">
    <name type="scientific">Sphingomonas arvum</name>
    <dbReference type="NCBI Taxonomy" id="2992113"/>
    <lineage>
        <taxon>Bacteria</taxon>
        <taxon>Pseudomonadati</taxon>
        <taxon>Pseudomonadota</taxon>
        <taxon>Alphaproteobacteria</taxon>
        <taxon>Sphingomonadales</taxon>
        <taxon>Sphingomonadaceae</taxon>
        <taxon>Sphingomonas</taxon>
    </lineage>
</organism>
<dbReference type="InterPro" id="IPR046674">
    <property type="entry name" value="DUF6544"/>
</dbReference>
<sequence>MGLMRKVALGAGAVLGAGVALGAVYRQSGARDEQRVHRAMLDAAELAQARFDEQMLAGLPEVAKRYLRHAIAPGTPLATTVELDMRGTFLLGDTAEAARAYAMTARETLAPSRSAFLWQPRLVRGPVIITGSDGLHDGKAWTRFWVAGLVPVVNEVSSGPDLVRSAAFRAAAEAIWVPSTLLPQAGARWRQVGPDQAEVSVPTVAGPIANRLTLAPDGRLLEVVGQRWSNANPDKVFRLQPFGGTVLAERRFGGFTVPARVSIGNHFGTPDFLPFFQAEITAARFR</sequence>
<comment type="caution">
    <text evidence="1">The sequence shown here is derived from an EMBL/GenBank/DDBJ whole genome shotgun (WGS) entry which is preliminary data.</text>
</comment>
<keyword evidence="2" id="KW-1185">Reference proteome</keyword>
<protein>
    <submittedName>
        <fullName evidence="1">Uncharacterized protein</fullName>
    </submittedName>
</protein>
<evidence type="ECO:0000313" key="1">
    <source>
        <dbReference type="EMBL" id="MCW3797574.1"/>
    </source>
</evidence>
<accession>A0ABT3JEU1</accession>